<dbReference type="RefSeq" id="WP_320380598.1">
    <property type="nucleotide sequence ID" value="NZ_JAWDIQ010000002.1"/>
</dbReference>
<dbReference type="EMBL" id="JAWDIQ010000002">
    <property type="protein sequence ID" value="MDY0409811.1"/>
    <property type="molecule type" value="Genomic_DNA"/>
</dbReference>
<dbReference type="Proteomes" id="UP001275315">
    <property type="component" value="Unassembled WGS sequence"/>
</dbReference>
<evidence type="ECO:0000313" key="1">
    <source>
        <dbReference type="EMBL" id="MDY0409811.1"/>
    </source>
</evidence>
<protein>
    <submittedName>
        <fullName evidence="1">Uncharacterized protein</fullName>
    </submittedName>
</protein>
<name>A0ABU5CVF2_9BACI</name>
<evidence type="ECO:0000313" key="2">
    <source>
        <dbReference type="Proteomes" id="UP001275315"/>
    </source>
</evidence>
<keyword evidence="2" id="KW-1185">Reference proteome</keyword>
<feature type="non-terminal residue" evidence="1">
    <location>
        <position position="1"/>
    </location>
</feature>
<proteinExistence type="predicted"/>
<accession>A0ABU5CVF2</accession>
<sequence length="66" mass="7763">LPILEEWFIINGVNCKNTSPIYETKEVKLIPKEDNYMSFFVVREYSITELSGEYESEVRIETKVSL</sequence>
<organism evidence="1 2">
    <name type="scientific">Paracerasibacillus soli</name>
    <dbReference type="NCBI Taxonomy" id="480284"/>
    <lineage>
        <taxon>Bacteria</taxon>
        <taxon>Bacillati</taxon>
        <taxon>Bacillota</taxon>
        <taxon>Bacilli</taxon>
        <taxon>Bacillales</taxon>
        <taxon>Bacillaceae</taxon>
        <taxon>Paracerasibacillus</taxon>
    </lineage>
</organism>
<comment type="caution">
    <text evidence="1">The sequence shown here is derived from an EMBL/GenBank/DDBJ whole genome shotgun (WGS) entry which is preliminary data.</text>
</comment>
<reference evidence="1 2" key="1">
    <citation type="submission" date="2023-10" db="EMBL/GenBank/DDBJ databases">
        <title>Virgibacillus soli CC-YMP-6 genome.</title>
        <authorList>
            <person name="Miliotis G."/>
            <person name="Sengupta P."/>
            <person name="Hameed A."/>
            <person name="Chuvochina M."/>
            <person name="Mcdonagh F."/>
            <person name="Simpson A.C."/>
            <person name="Singh N.K."/>
            <person name="Rekha P.D."/>
            <person name="Raman K."/>
            <person name="Hugenholtz P."/>
            <person name="Venkateswaran K."/>
        </authorList>
    </citation>
    <scope>NUCLEOTIDE SEQUENCE [LARGE SCALE GENOMIC DNA]</scope>
    <source>
        <strain evidence="1 2">CC-YMP-6</strain>
    </source>
</reference>
<gene>
    <name evidence="1" type="ORF">RWD45_16080</name>
</gene>